<dbReference type="KEGG" id="mfi:DSM1535_0591"/>
<evidence type="ECO:0000313" key="6">
    <source>
        <dbReference type="EMBL" id="CEL25284.1"/>
    </source>
</evidence>
<reference evidence="5" key="2">
    <citation type="submission" date="2014-08" db="EMBL/GenBank/DDBJ databases">
        <authorList>
            <person name="Wibberg D."/>
        </authorList>
    </citation>
    <scope>NUCLEOTIDE SEQUENCE</scope>
</reference>
<reference evidence="6" key="3">
    <citation type="submission" date="2014-09" db="EMBL/GenBank/DDBJ databases">
        <authorList>
            <person name="Bishop-Lilly K.A."/>
            <person name="Broomall S.M."/>
            <person name="Chain P.S."/>
            <person name="Chertkov O."/>
            <person name="Coyne S.R."/>
            <person name="Daligault H.E."/>
            <person name="Davenport K.W."/>
            <person name="Erkkila T."/>
            <person name="Frey K.G."/>
            <person name="Gibbons H.S."/>
            <person name="Gu W."/>
            <person name="Jaissle J."/>
            <person name="Johnson S.L."/>
            <person name="Koroleva G.I."/>
            <person name="Ladner J.T."/>
            <person name="Lo C.-C."/>
            <person name="Minogue T.D."/>
            <person name="Munk C."/>
            <person name="Palacios G.F."/>
            <person name="Redden C.L."/>
            <person name="Rosenzweig C.N."/>
            <person name="Scholz M.B."/>
            <person name="Teshima H."/>
            <person name="Xu Y."/>
        </authorList>
    </citation>
    <scope>NUCLEOTIDE SEQUENCE</scope>
    <source>
        <strain evidence="6">Mb9</strain>
    </source>
</reference>
<feature type="domain" description="Spt4/RpoE2 zinc finger" evidence="3">
    <location>
        <begin position="3"/>
        <end position="60"/>
    </location>
</feature>
<evidence type="ECO:0000313" key="8">
    <source>
        <dbReference type="Proteomes" id="UP000062768"/>
    </source>
</evidence>
<dbReference type="PANTHER" id="PTHR40704">
    <property type="entry name" value="TRANSCRIPTION ELONGATION FACTOR SPT4"/>
    <property type="match status" value="1"/>
</dbReference>
<name>A0A090I765_METFO</name>
<dbReference type="PANTHER" id="PTHR40704:SF1">
    <property type="entry name" value="TRANSCRIPTION ELONGATION FACTOR SPT4"/>
    <property type="match status" value="1"/>
</dbReference>
<dbReference type="RefSeq" id="WP_048072224.1">
    <property type="nucleotide sequence ID" value="NZ_CALCVY010000007.1"/>
</dbReference>
<dbReference type="Gene3D" id="2.20.28.90">
    <property type="match status" value="1"/>
</dbReference>
<comment type="function">
    <text evidence="2">Stimulates transcription elongation.</text>
</comment>
<dbReference type="HAMAP" id="MF_00949">
    <property type="entry name" value="Spt4_arch"/>
    <property type="match status" value="1"/>
</dbReference>
<reference evidence="7" key="4">
    <citation type="submission" date="2020-10" db="EMBL/GenBank/DDBJ databases">
        <title>Dehalococcoides mccartyi of a TCE/Cr reducing biochatode.</title>
        <authorList>
            <person name="Matturro B."/>
        </authorList>
    </citation>
    <scope>NUCLEOTIDE SEQUENCE</scope>
    <source>
        <strain evidence="7">Bin2</strain>
    </source>
</reference>
<keyword evidence="8" id="KW-1185">Reference proteome</keyword>
<dbReference type="Proteomes" id="UP000062768">
    <property type="component" value="Chromosome I"/>
</dbReference>
<comment type="subunit">
    <text evidence="2">Heterodimer composed of Spt4 and Spt5.</text>
</comment>
<keyword evidence="4" id="KW-0240">DNA-directed RNA polymerase</keyword>
<feature type="binding site" evidence="2">
    <location>
        <position position="6"/>
    </location>
    <ligand>
        <name>Zn(2+)</name>
        <dbReference type="ChEBI" id="CHEBI:29105"/>
    </ligand>
</feature>
<keyword evidence="2" id="KW-0479">Metal-binding</keyword>
<dbReference type="EMBL" id="LN734822">
    <property type="protein sequence ID" value="CEL25284.1"/>
    <property type="molecule type" value="Genomic_DNA"/>
</dbReference>
<evidence type="ECO:0000313" key="5">
    <source>
        <dbReference type="EMBL" id="CEA12952.1"/>
    </source>
</evidence>
<organism evidence="5">
    <name type="scientific">Methanobacterium formicicum</name>
    <dbReference type="NCBI Taxonomy" id="2162"/>
    <lineage>
        <taxon>Archaea</taxon>
        <taxon>Methanobacteriati</taxon>
        <taxon>Methanobacteriota</taxon>
        <taxon>Methanomada group</taxon>
        <taxon>Methanobacteria</taxon>
        <taxon>Methanobacteriales</taxon>
        <taxon>Methanobacteriaceae</taxon>
        <taxon>Methanobacterium</taxon>
    </lineage>
</organism>
<dbReference type="GO" id="GO:0000428">
    <property type="term" value="C:DNA-directed RNA polymerase complex"/>
    <property type="evidence" value="ECO:0007669"/>
    <property type="project" value="UniProtKB-KW"/>
</dbReference>
<dbReference type="GO" id="GO:0006355">
    <property type="term" value="P:regulation of DNA-templated transcription"/>
    <property type="evidence" value="ECO:0007669"/>
    <property type="project" value="UniProtKB-UniRule"/>
</dbReference>
<dbReference type="KEGG" id="mfc:BRM9_0609"/>
<dbReference type="InterPro" id="IPR038589">
    <property type="entry name" value="Spt4_dom_sf"/>
</dbReference>
<evidence type="ECO:0000313" key="7">
    <source>
        <dbReference type="EMBL" id="MBF4475673.1"/>
    </source>
</evidence>
<dbReference type="GeneID" id="82850872"/>
<keyword evidence="1 2" id="KW-0804">Transcription</keyword>
<comment type="similarity">
    <text evidence="2">Belongs to the archaeal Spt4 family.</text>
</comment>
<dbReference type="EMBL" id="CP006933">
    <property type="protein sequence ID" value="AIS31432.1"/>
    <property type="molecule type" value="Genomic_DNA"/>
</dbReference>
<dbReference type="PATRIC" id="fig|2162.10.peg.1719"/>
<dbReference type="AlphaFoldDB" id="A0A090I765"/>
<reference evidence="4" key="1">
    <citation type="submission" date="2013-12" db="EMBL/GenBank/DDBJ databases">
        <title>The complete genome sequence of Methanobacterium sp. BRM9.</title>
        <authorList>
            <consortium name="Pastoral Greenhouse Gas Research Consortium"/>
            <person name="Kelly W.J."/>
            <person name="Leahy S.C."/>
            <person name="Perry R."/>
            <person name="Li D."/>
            <person name="Altermann E."/>
            <person name="Lambie S.C."/>
            <person name="Attwood G.T."/>
        </authorList>
    </citation>
    <scope>NUCLEOTIDE SEQUENCE [LARGE SCALE GENOMIC DNA]</scope>
    <source>
        <strain evidence="4">BRM9</strain>
    </source>
</reference>
<dbReference type="InterPro" id="IPR022800">
    <property type="entry name" value="Spt4/RpoE2_Znf"/>
</dbReference>
<evidence type="ECO:0000256" key="2">
    <source>
        <dbReference type="HAMAP-Rule" id="MF_00949"/>
    </source>
</evidence>
<dbReference type="GO" id="GO:0008270">
    <property type="term" value="F:zinc ion binding"/>
    <property type="evidence" value="ECO:0007669"/>
    <property type="project" value="UniProtKB-UniRule"/>
</dbReference>
<gene>
    <name evidence="4" type="primary">rpoE2</name>
    <name evidence="2" type="synonym">spt4</name>
    <name evidence="4" type="ORF">BRM9_0609</name>
    <name evidence="5" type="ORF">DSM1535_0591</name>
    <name evidence="7" type="ORF">ISP06_09450</name>
    <name evidence="6" type="ORF">MB9_1649</name>
</gene>
<dbReference type="EMBL" id="LN515531">
    <property type="protein sequence ID" value="CEA12952.1"/>
    <property type="molecule type" value="Genomic_DNA"/>
</dbReference>
<feature type="binding site" evidence="2">
    <location>
        <position position="18"/>
    </location>
    <ligand>
        <name>Zn(2+)</name>
        <dbReference type="ChEBI" id="CHEBI:29105"/>
    </ligand>
</feature>
<evidence type="ECO:0000259" key="3">
    <source>
        <dbReference type="SMART" id="SM01389"/>
    </source>
</evidence>
<dbReference type="OrthoDB" id="275101at2157"/>
<keyword evidence="2" id="KW-0862">Zinc</keyword>
<protein>
    <recommendedName>
        <fullName evidence="2">Transcription elongation factor Spt4</fullName>
    </recommendedName>
</protein>
<dbReference type="SUPFAM" id="SSF63393">
    <property type="entry name" value="RNA polymerase subunits"/>
    <property type="match status" value="1"/>
</dbReference>
<feature type="binding site" evidence="2">
    <location>
        <position position="21"/>
    </location>
    <ligand>
        <name>Zn(2+)</name>
        <dbReference type="ChEBI" id="CHEBI:29105"/>
    </ligand>
</feature>
<feature type="binding site" evidence="2">
    <location>
        <position position="9"/>
    </location>
    <ligand>
        <name>Zn(2+)</name>
        <dbReference type="ChEBI" id="CHEBI:29105"/>
    </ligand>
</feature>
<dbReference type="Proteomes" id="UP000029661">
    <property type="component" value="Chromosome"/>
</dbReference>
<accession>A0A090I765</accession>
<dbReference type="Proteomes" id="UP000606900">
    <property type="component" value="Unassembled WGS sequence"/>
</dbReference>
<dbReference type="SMART" id="SM01389">
    <property type="entry name" value="Spt4"/>
    <property type="match status" value="1"/>
</dbReference>
<dbReference type="NCBIfam" id="NF041664">
    <property type="entry name" value="RNAP_arch_Epp"/>
    <property type="match status" value="1"/>
</dbReference>
<evidence type="ECO:0000256" key="1">
    <source>
        <dbReference type="ARBA" id="ARBA00023163"/>
    </source>
</evidence>
<evidence type="ECO:0000313" key="4">
    <source>
        <dbReference type="EMBL" id="AIS31432.1"/>
    </source>
</evidence>
<dbReference type="STRING" id="2162.BRM9_0609"/>
<dbReference type="InterPro" id="IPR007178">
    <property type="entry name" value="Spt4_arch"/>
</dbReference>
<proteinExistence type="inferred from homology"/>
<sequence length="60" mass="6783">MVTKACTKCHRLMDEDRCAVCNLATSKNWSGFLIIVDPEESTIAQELKINLPGEYALRVR</sequence>
<dbReference type="InterPro" id="IPR029040">
    <property type="entry name" value="RPABC4/Spt4"/>
</dbReference>
<keyword evidence="2" id="KW-0805">Transcription regulation</keyword>
<dbReference type="EMBL" id="JADIIL010000034">
    <property type="protein sequence ID" value="MBF4475673.1"/>
    <property type="molecule type" value="Genomic_DNA"/>
</dbReference>
<dbReference type="Pfam" id="PF06093">
    <property type="entry name" value="Spt4"/>
    <property type="match status" value="1"/>
</dbReference>